<keyword evidence="2" id="KW-0378">Hydrolase</keyword>
<dbReference type="InterPro" id="IPR023198">
    <property type="entry name" value="PGP-like_dom2"/>
</dbReference>
<dbReference type="NCBIfam" id="TIGR01428">
    <property type="entry name" value="HAD_type_II"/>
    <property type="match status" value="1"/>
</dbReference>
<dbReference type="SFLD" id="SFLDS00003">
    <property type="entry name" value="Haloacid_Dehalogenase"/>
    <property type="match status" value="1"/>
</dbReference>
<dbReference type="InterPro" id="IPR036412">
    <property type="entry name" value="HAD-like_sf"/>
</dbReference>
<name>A0A1H2LRZ2_9ACTN</name>
<dbReference type="Pfam" id="PF00702">
    <property type="entry name" value="Hydrolase"/>
    <property type="match status" value="1"/>
</dbReference>
<dbReference type="Gene3D" id="3.40.50.1000">
    <property type="entry name" value="HAD superfamily/HAD-like"/>
    <property type="match status" value="1"/>
</dbReference>
<accession>A0A1H2LRZ2</accession>
<dbReference type="InterPro" id="IPR006439">
    <property type="entry name" value="HAD-SF_hydro_IA"/>
</dbReference>
<dbReference type="InterPro" id="IPR051540">
    <property type="entry name" value="S-2-haloacid_dehalogenase"/>
</dbReference>
<dbReference type="Gene3D" id="1.10.150.240">
    <property type="entry name" value="Putative phosphatase, domain 2"/>
    <property type="match status" value="1"/>
</dbReference>
<dbReference type="PRINTS" id="PR00413">
    <property type="entry name" value="HADHALOGNASE"/>
</dbReference>
<dbReference type="GO" id="GO:0019120">
    <property type="term" value="F:hydrolase activity, acting on acid halide bonds, in C-halide compounds"/>
    <property type="evidence" value="ECO:0007669"/>
    <property type="project" value="InterPro"/>
</dbReference>
<dbReference type="Proteomes" id="UP000198825">
    <property type="component" value="Chromosome I"/>
</dbReference>
<dbReference type="SUPFAM" id="SSF56784">
    <property type="entry name" value="HAD-like"/>
    <property type="match status" value="1"/>
</dbReference>
<dbReference type="InterPro" id="IPR006328">
    <property type="entry name" value="2-HAD"/>
</dbReference>
<dbReference type="PANTHER" id="PTHR43316">
    <property type="entry name" value="HYDROLASE, HALOACID DELAHOGENASE-RELATED"/>
    <property type="match status" value="1"/>
</dbReference>
<dbReference type="PANTHER" id="PTHR43316:SF3">
    <property type="entry name" value="HALOACID DEHALOGENASE, TYPE II (AFU_ORTHOLOGUE AFUA_2G07750)-RELATED"/>
    <property type="match status" value="1"/>
</dbReference>
<sequence length="223" mass="23294">MRPEVVLFDVNETLSDTSALAGRFEEVGAPGHLAAGWFAQVLRDGFALAATGDNAPFAAVADALLDQALEGVTLQRPAAEAKEHLLQAFATIPLHPDVAPGLQALAAAGQRVVALTNGGRSTCATLLGTAGVDGLFEQLLSVEDAPTWKPGPGSYRWAAERCGVEPAGLMLVAVHPWDVHGAHRAGLATGWVNRTGNTYPPHFVAPDLEVSSLVDLAERLGRP</sequence>
<keyword evidence="4" id="KW-1185">Reference proteome</keyword>
<comment type="similarity">
    <text evidence="1">Belongs to the HAD-like hydrolase superfamily. S-2-haloalkanoic acid dehalogenase family.</text>
</comment>
<dbReference type="STRING" id="546874.SAMN04488544_0716"/>
<dbReference type="OrthoDB" id="3774052at2"/>
<protein>
    <submittedName>
        <fullName evidence="3">2-haloacid dehalogenase</fullName>
    </submittedName>
</protein>
<dbReference type="RefSeq" id="WP_091073275.1">
    <property type="nucleotide sequence ID" value="NZ_LT629799.1"/>
</dbReference>
<dbReference type="InterPro" id="IPR023214">
    <property type="entry name" value="HAD_sf"/>
</dbReference>
<gene>
    <name evidence="3" type="ORF">SAMN04488544_0716</name>
</gene>
<dbReference type="EMBL" id="LT629799">
    <property type="protein sequence ID" value="SDU83634.1"/>
    <property type="molecule type" value="Genomic_DNA"/>
</dbReference>
<evidence type="ECO:0000256" key="1">
    <source>
        <dbReference type="ARBA" id="ARBA00008106"/>
    </source>
</evidence>
<organism evidence="3 4">
    <name type="scientific">Microlunatus sagamiharensis</name>
    <dbReference type="NCBI Taxonomy" id="546874"/>
    <lineage>
        <taxon>Bacteria</taxon>
        <taxon>Bacillati</taxon>
        <taxon>Actinomycetota</taxon>
        <taxon>Actinomycetes</taxon>
        <taxon>Propionibacteriales</taxon>
        <taxon>Propionibacteriaceae</taxon>
        <taxon>Microlunatus</taxon>
    </lineage>
</organism>
<evidence type="ECO:0000313" key="4">
    <source>
        <dbReference type="Proteomes" id="UP000198825"/>
    </source>
</evidence>
<dbReference type="SFLD" id="SFLDG01129">
    <property type="entry name" value="C1.5:_HAD__Beta-PGM__Phosphata"/>
    <property type="match status" value="1"/>
</dbReference>
<dbReference type="AlphaFoldDB" id="A0A1H2LRZ2"/>
<evidence type="ECO:0000313" key="3">
    <source>
        <dbReference type="EMBL" id="SDU83634.1"/>
    </source>
</evidence>
<evidence type="ECO:0000256" key="2">
    <source>
        <dbReference type="ARBA" id="ARBA00022801"/>
    </source>
</evidence>
<proteinExistence type="inferred from homology"/>
<reference evidence="4" key="1">
    <citation type="submission" date="2016-10" db="EMBL/GenBank/DDBJ databases">
        <authorList>
            <person name="Varghese N."/>
            <person name="Submissions S."/>
        </authorList>
    </citation>
    <scope>NUCLEOTIDE SEQUENCE [LARGE SCALE GENOMIC DNA]</scope>
    <source>
        <strain evidence="4">DSM 21743</strain>
    </source>
</reference>